<accession>A0AAV8RJT6</accession>
<dbReference type="EMBL" id="JAQQAF010000003">
    <property type="protein sequence ID" value="KAJ8500976.1"/>
    <property type="molecule type" value="Genomic_DNA"/>
</dbReference>
<keyword evidence="2" id="KW-1185">Reference proteome</keyword>
<name>A0AAV8RJT6_ENSVE</name>
<reference evidence="1 2" key="1">
    <citation type="submission" date="2022-12" db="EMBL/GenBank/DDBJ databases">
        <title>Chromosome-scale assembly of the Ensete ventricosum genome.</title>
        <authorList>
            <person name="Dussert Y."/>
            <person name="Stocks J."/>
            <person name="Wendawek A."/>
            <person name="Woldeyes F."/>
            <person name="Nichols R.A."/>
            <person name="Borrell J.S."/>
        </authorList>
    </citation>
    <scope>NUCLEOTIDE SEQUENCE [LARGE SCALE GENOMIC DNA]</scope>
    <source>
        <strain evidence="2">cv. Maze</strain>
        <tissue evidence="1">Seeds</tissue>
    </source>
</reference>
<evidence type="ECO:0000313" key="1">
    <source>
        <dbReference type="EMBL" id="KAJ8500976.1"/>
    </source>
</evidence>
<proteinExistence type="predicted"/>
<dbReference type="Proteomes" id="UP001222027">
    <property type="component" value="Unassembled WGS sequence"/>
</dbReference>
<comment type="caution">
    <text evidence="1">The sequence shown here is derived from an EMBL/GenBank/DDBJ whole genome shotgun (WGS) entry which is preliminary data.</text>
</comment>
<sequence length="73" mass="8183">MSIFDCILNEVTAAAASAGMSHRACRVDTAPRLAQWRIDAFSSCTYRKSDDPFNQDRPLELVSRSGEEQTTRM</sequence>
<gene>
    <name evidence="1" type="ORF">OPV22_011528</name>
</gene>
<dbReference type="AlphaFoldDB" id="A0AAV8RJT6"/>
<evidence type="ECO:0000313" key="2">
    <source>
        <dbReference type="Proteomes" id="UP001222027"/>
    </source>
</evidence>
<protein>
    <submittedName>
        <fullName evidence="1">Uncharacterized protein</fullName>
    </submittedName>
</protein>
<organism evidence="1 2">
    <name type="scientific">Ensete ventricosum</name>
    <name type="common">Abyssinian banana</name>
    <name type="synonym">Musa ensete</name>
    <dbReference type="NCBI Taxonomy" id="4639"/>
    <lineage>
        <taxon>Eukaryota</taxon>
        <taxon>Viridiplantae</taxon>
        <taxon>Streptophyta</taxon>
        <taxon>Embryophyta</taxon>
        <taxon>Tracheophyta</taxon>
        <taxon>Spermatophyta</taxon>
        <taxon>Magnoliopsida</taxon>
        <taxon>Liliopsida</taxon>
        <taxon>Zingiberales</taxon>
        <taxon>Musaceae</taxon>
        <taxon>Ensete</taxon>
    </lineage>
</organism>